<dbReference type="EMBL" id="JARKIE010001332">
    <property type="protein sequence ID" value="KAJ7603051.1"/>
    <property type="molecule type" value="Genomic_DNA"/>
</dbReference>
<reference evidence="2" key="1">
    <citation type="submission" date="2023-03" db="EMBL/GenBank/DDBJ databases">
        <title>Massive genome expansion in bonnet fungi (Mycena s.s.) driven by repeated elements and novel gene families across ecological guilds.</title>
        <authorList>
            <consortium name="Lawrence Berkeley National Laboratory"/>
            <person name="Harder C.B."/>
            <person name="Miyauchi S."/>
            <person name="Viragh M."/>
            <person name="Kuo A."/>
            <person name="Thoen E."/>
            <person name="Andreopoulos B."/>
            <person name="Lu D."/>
            <person name="Skrede I."/>
            <person name="Drula E."/>
            <person name="Henrissat B."/>
            <person name="Morin E."/>
            <person name="Kohler A."/>
            <person name="Barry K."/>
            <person name="LaButti K."/>
            <person name="Morin E."/>
            <person name="Salamov A."/>
            <person name="Lipzen A."/>
            <person name="Mereny Z."/>
            <person name="Hegedus B."/>
            <person name="Baldrian P."/>
            <person name="Stursova M."/>
            <person name="Weitz H."/>
            <person name="Taylor A."/>
            <person name="Grigoriev I.V."/>
            <person name="Nagy L.G."/>
            <person name="Martin F."/>
            <person name="Kauserud H."/>
        </authorList>
    </citation>
    <scope>NUCLEOTIDE SEQUENCE</scope>
    <source>
        <strain evidence="2">CBHHK067</strain>
    </source>
</reference>
<evidence type="ECO:0000313" key="3">
    <source>
        <dbReference type="EMBL" id="KAJ7657479.1"/>
    </source>
</evidence>
<evidence type="ECO:0000313" key="2">
    <source>
        <dbReference type="EMBL" id="KAJ7603051.1"/>
    </source>
</evidence>
<dbReference type="EMBL" id="JARKIE010000290">
    <property type="protein sequence ID" value="KAJ7657479.1"/>
    <property type="molecule type" value="Genomic_DNA"/>
</dbReference>
<name>A0AAD7F7M5_MYCRO</name>
<dbReference type="AlphaFoldDB" id="A0AAD7F7M5"/>
<evidence type="ECO:0000259" key="1">
    <source>
        <dbReference type="Pfam" id="PF20493"/>
    </source>
</evidence>
<comment type="caution">
    <text evidence="2">The sequence shown here is derived from an EMBL/GenBank/DDBJ whole genome shotgun (WGS) entry which is preliminary data.</text>
</comment>
<protein>
    <recommendedName>
        <fullName evidence="1">WD-like domain-containing protein</fullName>
    </recommendedName>
</protein>
<dbReference type="Proteomes" id="UP001221757">
    <property type="component" value="Unassembled WGS sequence"/>
</dbReference>
<sequence>MTKGIGNTCCTSWSRAVGRMPAAFSFEAAHKIRVACFSVQFGGRGLARNVDLNGQCVTQCLSKRPDAC</sequence>
<gene>
    <name evidence="3" type="ORF">B0H17DRAFT_1097735</name>
    <name evidence="2" type="ORF">B0H17DRAFT_1121992</name>
</gene>
<keyword evidence="4" id="KW-1185">Reference proteome</keyword>
<dbReference type="Pfam" id="PF20493">
    <property type="entry name" value="WD-like_fungi"/>
    <property type="match status" value="1"/>
</dbReference>
<accession>A0AAD7F7M5</accession>
<evidence type="ECO:0000313" key="4">
    <source>
        <dbReference type="Proteomes" id="UP001221757"/>
    </source>
</evidence>
<organism evidence="2 4">
    <name type="scientific">Mycena rosella</name>
    <name type="common">Pink bonnet</name>
    <name type="synonym">Agaricus rosellus</name>
    <dbReference type="NCBI Taxonomy" id="1033263"/>
    <lineage>
        <taxon>Eukaryota</taxon>
        <taxon>Fungi</taxon>
        <taxon>Dikarya</taxon>
        <taxon>Basidiomycota</taxon>
        <taxon>Agaricomycotina</taxon>
        <taxon>Agaricomycetes</taxon>
        <taxon>Agaricomycetidae</taxon>
        <taxon>Agaricales</taxon>
        <taxon>Marasmiineae</taxon>
        <taxon>Mycenaceae</taxon>
        <taxon>Mycena</taxon>
    </lineage>
</organism>
<proteinExistence type="predicted"/>
<dbReference type="InterPro" id="IPR046925">
    <property type="entry name" value="WD-like_fungi"/>
</dbReference>
<feature type="domain" description="WD-like" evidence="1">
    <location>
        <begin position="7"/>
        <end position="68"/>
    </location>
</feature>